<gene>
    <name evidence="2" type="ORF">Vbra_3062</name>
</gene>
<dbReference type="Proteomes" id="UP000041254">
    <property type="component" value="Unassembled WGS sequence"/>
</dbReference>
<accession>A0A0G4FCY7</accession>
<feature type="compositionally biased region" description="Basic and acidic residues" evidence="1">
    <location>
        <begin position="94"/>
        <end position="104"/>
    </location>
</feature>
<feature type="compositionally biased region" description="Pro residues" evidence="1">
    <location>
        <begin position="31"/>
        <end position="41"/>
    </location>
</feature>
<dbReference type="InParanoid" id="A0A0G4FCY7"/>
<dbReference type="VEuPathDB" id="CryptoDB:Vbra_3062"/>
<reference evidence="2 3" key="1">
    <citation type="submission" date="2014-11" db="EMBL/GenBank/DDBJ databases">
        <authorList>
            <person name="Zhu J."/>
            <person name="Qi W."/>
            <person name="Song R."/>
        </authorList>
    </citation>
    <scope>NUCLEOTIDE SEQUENCE [LARGE SCALE GENOMIC DNA]</scope>
</reference>
<feature type="compositionally biased region" description="Basic and acidic residues" evidence="1">
    <location>
        <begin position="1"/>
        <end position="27"/>
    </location>
</feature>
<evidence type="ECO:0000313" key="2">
    <source>
        <dbReference type="EMBL" id="CEM11096.1"/>
    </source>
</evidence>
<organism evidence="2 3">
    <name type="scientific">Vitrella brassicaformis (strain CCMP3155)</name>
    <dbReference type="NCBI Taxonomy" id="1169540"/>
    <lineage>
        <taxon>Eukaryota</taxon>
        <taxon>Sar</taxon>
        <taxon>Alveolata</taxon>
        <taxon>Colpodellida</taxon>
        <taxon>Vitrellaceae</taxon>
        <taxon>Vitrella</taxon>
    </lineage>
</organism>
<feature type="region of interest" description="Disordered" evidence="1">
    <location>
        <begin position="1"/>
        <end position="170"/>
    </location>
</feature>
<sequence length="187" mass="21315">MDRRGISPSFGRHDQAQWDHFNRDQMMRPRGPSPPARPPTPFRDNDIEPILRVDRGVDPRGPCSSPPPLVRSWVPAAVAVQQRKPQPPVQANAGEHDRRTCKQDHHGRRRGRPDDASDEQESPPRQRRRLEPPAQPIQQQLAANHPIQLIQQPAPQQQQQQQGRSVKPPRYIAVKHRGAFTMNASRS</sequence>
<dbReference type="AlphaFoldDB" id="A0A0G4FCY7"/>
<keyword evidence="3" id="KW-1185">Reference proteome</keyword>
<name>A0A0G4FCY7_VITBC</name>
<dbReference type="EMBL" id="CDMY01000409">
    <property type="protein sequence ID" value="CEM11096.1"/>
    <property type="molecule type" value="Genomic_DNA"/>
</dbReference>
<evidence type="ECO:0000313" key="3">
    <source>
        <dbReference type="Proteomes" id="UP000041254"/>
    </source>
</evidence>
<feature type="compositionally biased region" description="Low complexity" evidence="1">
    <location>
        <begin position="136"/>
        <end position="162"/>
    </location>
</feature>
<protein>
    <submittedName>
        <fullName evidence="2">Uncharacterized protein</fullName>
    </submittedName>
</protein>
<feature type="compositionally biased region" description="Basic and acidic residues" evidence="1">
    <location>
        <begin position="43"/>
        <end position="58"/>
    </location>
</feature>
<proteinExistence type="predicted"/>
<evidence type="ECO:0000256" key="1">
    <source>
        <dbReference type="SAM" id="MobiDB-lite"/>
    </source>
</evidence>